<dbReference type="Pfam" id="PF03478">
    <property type="entry name" value="Beta-prop_KIB1-4"/>
    <property type="match status" value="1"/>
</dbReference>
<evidence type="ECO:0000259" key="1">
    <source>
        <dbReference type="Pfam" id="PF03478"/>
    </source>
</evidence>
<proteinExistence type="predicted"/>
<accession>A0AAP0I4A1</accession>
<dbReference type="Proteomes" id="UP001420932">
    <property type="component" value="Unassembled WGS sequence"/>
</dbReference>
<feature type="domain" description="KIB1-4 beta-propeller" evidence="1">
    <location>
        <begin position="39"/>
        <end position="323"/>
    </location>
</feature>
<keyword evidence="3" id="KW-1185">Reference proteome</keyword>
<dbReference type="InterPro" id="IPR005174">
    <property type="entry name" value="KIB1-4_b-propeller"/>
</dbReference>
<name>A0AAP0I4A1_9MAGN</name>
<comment type="caution">
    <text evidence="2">The sequence shown here is derived from an EMBL/GenBank/DDBJ whole genome shotgun (WGS) entry which is preliminary data.</text>
</comment>
<reference evidence="2 3" key="1">
    <citation type="submission" date="2024-01" db="EMBL/GenBank/DDBJ databases">
        <title>Genome assemblies of Stephania.</title>
        <authorList>
            <person name="Yang L."/>
        </authorList>
    </citation>
    <scope>NUCLEOTIDE SEQUENCE [LARGE SCALE GENOMIC DNA]</scope>
    <source>
        <strain evidence="2">YNDBR</strain>
        <tissue evidence="2">Leaf</tissue>
    </source>
</reference>
<dbReference type="EMBL" id="JBBNAF010000010">
    <property type="protein sequence ID" value="KAK9108377.1"/>
    <property type="molecule type" value="Genomic_DNA"/>
</dbReference>
<dbReference type="InterPro" id="IPR050942">
    <property type="entry name" value="F-box_BR-signaling"/>
</dbReference>
<protein>
    <recommendedName>
        <fullName evidence="1">KIB1-4 beta-propeller domain-containing protein</fullName>
    </recommendedName>
</protein>
<dbReference type="PANTHER" id="PTHR44259">
    <property type="entry name" value="OS07G0183000 PROTEIN-RELATED"/>
    <property type="match status" value="1"/>
</dbReference>
<evidence type="ECO:0000313" key="3">
    <source>
        <dbReference type="Proteomes" id="UP001420932"/>
    </source>
</evidence>
<dbReference type="PANTHER" id="PTHR44259:SF114">
    <property type="entry name" value="OS06G0707300 PROTEIN"/>
    <property type="match status" value="1"/>
</dbReference>
<evidence type="ECO:0000313" key="2">
    <source>
        <dbReference type="EMBL" id="KAK9108377.1"/>
    </source>
</evidence>
<sequence length="360" mass="41084">MDPVLSPINRIQVTELLDTRLPWLMLADDPNDITGRHSFFSLDDNNVYEIVLPEAKWKRCVGSTDGWLITVDTNLEISMLNPFSRIQIPLPRHPTFESWYLVGKPSQEHVRTHYIHKAFLSSPPSFSSNSCVALAILNEKRGLAFGRPGRSTIDWTPIQTYDMIEFQDAVFYKGRFYAVTRRSQLVVCNLSPVPKVLEICRGPKSLLLQCWSKYVVNLRDTLLLVGRHREADNGYYRTVDFKAYVLVPSGIEGGDEGEEFRLKWKRVTNLRSLAVFIGGNTSMCVHADDIPGCQRNSIYFTDDYVGTKSIYCGGPGSDMGVYNYEDGTIEEIYPGTSRSRLWPPIWVIPYQDLYEQSRNS</sequence>
<dbReference type="AlphaFoldDB" id="A0AAP0I4A1"/>
<organism evidence="2 3">
    <name type="scientific">Stephania yunnanensis</name>
    <dbReference type="NCBI Taxonomy" id="152371"/>
    <lineage>
        <taxon>Eukaryota</taxon>
        <taxon>Viridiplantae</taxon>
        <taxon>Streptophyta</taxon>
        <taxon>Embryophyta</taxon>
        <taxon>Tracheophyta</taxon>
        <taxon>Spermatophyta</taxon>
        <taxon>Magnoliopsida</taxon>
        <taxon>Ranunculales</taxon>
        <taxon>Menispermaceae</taxon>
        <taxon>Menispermoideae</taxon>
        <taxon>Cissampelideae</taxon>
        <taxon>Stephania</taxon>
    </lineage>
</organism>
<gene>
    <name evidence="2" type="ORF">Syun_024388</name>
</gene>